<dbReference type="OrthoDB" id="9816400at2"/>
<dbReference type="PATRIC" id="fig|43658.6.peg.2836"/>
<dbReference type="PANTHER" id="PTHR32305:SF17">
    <property type="entry name" value="TRNA NUCLEASE WAPA"/>
    <property type="match status" value="1"/>
</dbReference>
<dbReference type="EMBL" id="LFZX01000234">
    <property type="protein sequence ID" value="KNC65751.1"/>
    <property type="molecule type" value="Genomic_DNA"/>
</dbReference>
<dbReference type="InterPro" id="IPR050708">
    <property type="entry name" value="T6SS_VgrG/RHS"/>
</dbReference>
<sequence>TDTTNTYGYSYHGGRVTKTVETKRYLNRLNGTNKGNYQNTHTSTFAYDSKGRLIRSSADNGAIINYTLNGYGLVRKKTVSKSGLPTKTVETFYDSTYRLVTGEKNSLGHRSTIGHDSLGRKSYTQSTNGQRTYYTYNKLGRLTGETSTPADNTSKTGTKALSSSQSKYWCTSGCVSGAAYYEENTSESGPTSRQYFDKYGRVLRDSSMSLSGTFINVDYIYDTKGRKYKESMPYFHGGTPLWNVYKYDKQNRVVQVTKADGSIWKTEYNGESVTTVNPSNQRHTQLTNAMGLLVKVTDANNKSAYYEYDENGKTRLLTGPKGNKIQVSFDKYGNKTRVIDPDKGTVNYSYNAYHQLIRESDSNGNVITYQYDVLGRNTSVQRKRGGTKLEHHLVYSYDSGAYAKGKVSSSTDRVTGFTERFYYDSFGRTREKHTVIDGSTYKEIWSFNNAGQLYKETDASGKSVTYHYNAHKHLSSLKDLQTNSIVWQASASDAFGNITTEKLGSRITRTKVFDQKTGLLTSLKSTGSGTLQNWAYNWSSLSNLNYRQDHTIGKKETFGYDSLNRVSSSAISGGPSTTINYNELGNITYKTGVGHYHYQSSRPHAVTKVTGDRANTYQYDAAGNMVKDNARELVYNTFHKPVYIKKTATGWSLPTQVLVSVISVLNLVVKKVCCCLSSTGISAPLFQSHRKPAM</sequence>
<dbReference type="InterPro" id="IPR056823">
    <property type="entry name" value="TEN-like_YD-shell"/>
</dbReference>
<gene>
    <name evidence="3" type="ORF">AC626_21220</name>
</gene>
<reference evidence="4" key="1">
    <citation type="submission" date="2015-07" db="EMBL/GenBank/DDBJ databases">
        <title>Draft genome sequence of a Pseudoalteromonas rubra strain, OCN096, isolated from Kaneohe Bay, Oahu, Hawaii.</title>
        <authorList>
            <person name="Beurmann S."/>
            <person name="Ushijima B."/>
            <person name="Belcaid M."/>
            <person name="Callahan S.M."/>
            <person name="Aeby G.S."/>
        </authorList>
    </citation>
    <scope>NUCLEOTIDE SEQUENCE [LARGE SCALE GENOMIC DNA]</scope>
    <source>
        <strain evidence="4">OCN096</strain>
    </source>
</reference>
<protein>
    <recommendedName>
        <fullName evidence="2">Teneurin-like YD-shell domain-containing protein</fullName>
    </recommendedName>
</protein>
<proteinExistence type="predicted"/>
<accession>A0A0L0EMY5</accession>
<dbReference type="NCBIfam" id="TIGR01643">
    <property type="entry name" value="YD_repeat_2x"/>
    <property type="match status" value="2"/>
</dbReference>
<keyword evidence="1" id="KW-0677">Repeat</keyword>
<dbReference type="Pfam" id="PF25023">
    <property type="entry name" value="TEN_YD-shell"/>
    <property type="match status" value="1"/>
</dbReference>
<dbReference type="PANTHER" id="PTHR32305">
    <property type="match status" value="1"/>
</dbReference>
<dbReference type="InterPro" id="IPR006530">
    <property type="entry name" value="YD"/>
</dbReference>
<dbReference type="Proteomes" id="UP000036850">
    <property type="component" value="Unassembled WGS sequence"/>
</dbReference>
<name>A0A0L0EMY5_9GAMM</name>
<feature type="non-terminal residue" evidence="3">
    <location>
        <position position="1"/>
    </location>
</feature>
<evidence type="ECO:0000313" key="3">
    <source>
        <dbReference type="EMBL" id="KNC65751.1"/>
    </source>
</evidence>
<evidence type="ECO:0000256" key="1">
    <source>
        <dbReference type="ARBA" id="ARBA00022737"/>
    </source>
</evidence>
<evidence type="ECO:0000259" key="2">
    <source>
        <dbReference type="Pfam" id="PF25023"/>
    </source>
</evidence>
<organism evidence="3 4">
    <name type="scientific">Pseudoalteromonas rubra</name>
    <dbReference type="NCBI Taxonomy" id="43658"/>
    <lineage>
        <taxon>Bacteria</taxon>
        <taxon>Pseudomonadati</taxon>
        <taxon>Pseudomonadota</taxon>
        <taxon>Gammaproteobacteria</taxon>
        <taxon>Alteromonadales</taxon>
        <taxon>Pseudoalteromonadaceae</taxon>
        <taxon>Pseudoalteromonas</taxon>
    </lineage>
</organism>
<evidence type="ECO:0000313" key="4">
    <source>
        <dbReference type="Proteomes" id="UP000036850"/>
    </source>
</evidence>
<dbReference type="Gene3D" id="2.180.10.10">
    <property type="entry name" value="RHS repeat-associated core"/>
    <property type="match status" value="3"/>
</dbReference>
<comment type="caution">
    <text evidence="3">The sequence shown here is derived from an EMBL/GenBank/DDBJ whole genome shotgun (WGS) entry which is preliminary data.</text>
</comment>
<dbReference type="AlphaFoldDB" id="A0A0L0EMY5"/>
<feature type="domain" description="Teneurin-like YD-shell" evidence="2">
    <location>
        <begin position="196"/>
        <end position="599"/>
    </location>
</feature>